<name>A0ACC3NP57_9PEZI</name>
<proteinExistence type="predicted"/>
<dbReference type="Proteomes" id="UP001281147">
    <property type="component" value="Unassembled WGS sequence"/>
</dbReference>
<keyword evidence="2" id="KW-1185">Reference proteome</keyword>
<dbReference type="EMBL" id="JAUTXU010000021">
    <property type="protein sequence ID" value="KAK3720617.1"/>
    <property type="molecule type" value="Genomic_DNA"/>
</dbReference>
<organism evidence="1 2">
    <name type="scientific">Vermiconidia calcicola</name>
    <dbReference type="NCBI Taxonomy" id="1690605"/>
    <lineage>
        <taxon>Eukaryota</taxon>
        <taxon>Fungi</taxon>
        <taxon>Dikarya</taxon>
        <taxon>Ascomycota</taxon>
        <taxon>Pezizomycotina</taxon>
        <taxon>Dothideomycetes</taxon>
        <taxon>Dothideomycetidae</taxon>
        <taxon>Mycosphaerellales</taxon>
        <taxon>Extremaceae</taxon>
        <taxon>Vermiconidia</taxon>
    </lineage>
</organism>
<evidence type="ECO:0000313" key="1">
    <source>
        <dbReference type="EMBL" id="KAK3720617.1"/>
    </source>
</evidence>
<reference evidence="1" key="1">
    <citation type="submission" date="2023-07" db="EMBL/GenBank/DDBJ databases">
        <title>Black Yeasts Isolated from many extreme environments.</title>
        <authorList>
            <person name="Coleine C."/>
            <person name="Stajich J.E."/>
            <person name="Selbmann L."/>
        </authorList>
    </citation>
    <scope>NUCLEOTIDE SEQUENCE</scope>
    <source>
        <strain evidence="1">CCFEE 5714</strain>
    </source>
</reference>
<gene>
    <name evidence="1" type="ORF">LTR37_003666</name>
</gene>
<accession>A0ACC3NP57</accession>
<evidence type="ECO:0000313" key="2">
    <source>
        <dbReference type="Proteomes" id="UP001281147"/>
    </source>
</evidence>
<comment type="caution">
    <text evidence="1">The sequence shown here is derived from an EMBL/GenBank/DDBJ whole genome shotgun (WGS) entry which is preliminary data.</text>
</comment>
<sequence length="268" mass="30395">MAYRPPYDRQWSQTEMKPLAVSQVTQYNPTYDNDYYQPVAPLPTSDAELVRLEARDAKLKQRIRQLRLISRSLAVFLSAATVVPLAMTLVKFFQTKDTYYTVDGEQRTAWAAETHTWYTYMYFGIALISCIVDTLVLVFYCRGVNSANAASQVAGYWSSALFVGHVVVWTISVAIYRYGKEPVDGSFQDLWGWTCSTAAEELQSQLTNVNFSTYCTVQTTSFFTGVANVLTSVVSGLIYLLALLRIRSKRRVQKAKISAEQAREPLRY</sequence>
<protein>
    <submittedName>
        <fullName evidence="1">Uncharacterized protein</fullName>
    </submittedName>
</protein>